<dbReference type="EMBL" id="CAJNOL010001397">
    <property type="protein sequence ID" value="CAF1351454.1"/>
    <property type="molecule type" value="Genomic_DNA"/>
</dbReference>
<evidence type="ECO:0000256" key="2">
    <source>
        <dbReference type="ARBA" id="ARBA00022803"/>
    </source>
</evidence>
<dbReference type="EMBL" id="CAJNOH010000811">
    <property type="protein sequence ID" value="CAF1128698.1"/>
    <property type="molecule type" value="Genomic_DNA"/>
</dbReference>
<keyword evidence="2 3" id="KW-0802">TPR repeat</keyword>
<dbReference type="SUPFAM" id="SSF48452">
    <property type="entry name" value="TPR-like"/>
    <property type="match status" value="1"/>
</dbReference>
<dbReference type="PANTHER" id="PTHR45641">
    <property type="entry name" value="TETRATRICOPEPTIDE REPEAT PROTEIN (AFU_ORTHOLOGUE AFUA_6G03870)"/>
    <property type="match status" value="1"/>
</dbReference>
<gene>
    <name evidence="5" type="ORF">JXQ802_LOCUS32116</name>
    <name evidence="4" type="ORF">PYM288_LOCUS21095</name>
</gene>
<evidence type="ECO:0000313" key="5">
    <source>
        <dbReference type="EMBL" id="CAF1351454.1"/>
    </source>
</evidence>
<dbReference type="InterPro" id="IPR011990">
    <property type="entry name" value="TPR-like_helical_dom_sf"/>
</dbReference>
<feature type="repeat" description="TPR" evidence="3">
    <location>
        <begin position="318"/>
        <end position="351"/>
    </location>
</feature>
<dbReference type="Proteomes" id="UP000663854">
    <property type="component" value="Unassembled WGS sequence"/>
</dbReference>
<evidence type="ECO:0000256" key="1">
    <source>
        <dbReference type="ARBA" id="ARBA00022737"/>
    </source>
</evidence>
<proteinExistence type="predicted"/>
<dbReference type="Proteomes" id="UP000663870">
    <property type="component" value="Unassembled WGS sequence"/>
</dbReference>
<feature type="repeat" description="TPR" evidence="3">
    <location>
        <begin position="234"/>
        <end position="267"/>
    </location>
</feature>
<keyword evidence="1" id="KW-0677">Repeat</keyword>
<dbReference type="PROSITE" id="PS50005">
    <property type="entry name" value="TPR"/>
    <property type="match status" value="3"/>
</dbReference>
<keyword evidence="7" id="KW-1185">Reference proteome</keyword>
<sequence length="519" mass="60678">MKFDVKSKKEFIQFYRQKQRVGNTIIDELEHNYGMHTPIWWYTRDCCLSDIIDQAFRLQNFYTIIKMRFFIQDLHKQIEKLYKTPSEKLTLYRGQGLTPAHFEQLRTMQGGLFSFNSFLSANVDENVALFYADHSRHDSDLIGIVFQINIDPTTRISTRYASLDNENYHSDAKQEFLFAIHTIFRVGEMKQLDEQLWKIELSLTSNDDKDIRHINEYIRRGTQGSTGWDRLDFSTIHNDMGSLYQYTGEYAKALESYEMALNIEKKSNPVNCSNLAIIYDNIAKVNKTMKQYSAALQYYQIILKIHKACIPLNYQKLSATYKNIAEIHYSMDEYPQALKAFQKILNIQQNYLSQNYIDMADIESNISQVYESMGEHSKASEHYESALKYCQMLLESHKGDVANLAIIYNSIASIYKNKKDYFKAIEFYRKTIEILKKFPHVTRPDLAVTCDNIGQMYESIHDSKTALFAYRHAMQIEQQASPPNPTQLQLYQKHYHDGLTKGNDTFTMSVPASAKLFFF</sequence>
<name>A0A814R504_9BILA</name>
<reference evidence="4" key="1">
    <citation type="submission" date="2021-02" db="EMBL/GenBank/DDBJ databases">
        <authorList>
            <person name="Nowell W R."/>
        </authorList>
    </citation>
    <scope>NUCLEOTIDE SEQUENCE</scope>
</reference>
<organism evidence="4 6">
    <name type="scientific">Rotaria sordida</name>
    <dbReference type="NCBI Taxonomy" id="392033"/>
    <lineage>
        <taxon>Eukaryota</taxon>
        <taxon>Metazoa</taxon>
        <taxon>Spiralia</taxon>
        <taxon>Gnathifera</taxon>
        <taxon>Rotifera</taxon>
        <taxon>Eurotatoria</taxon>
        <taxon>Bdelloidea</taxon>
        <taxon>Philodinida</taxon>
        <taxon>Philodinidae</taxon>
        <taxon>Rotaria</taxon>
    </lineage>
</organism>
<dbReference type="Gene3D" id="1.25.40.10">
    <property type="entry name" value="Tetratricopeptide repeat domain"/>
    <property type="match status" value="3"/>
</dbReference>
<comment type="caution">
    <text evidence="4">The sequence shown here is derived from an EMBL/GenBank/DDBJ whole genome shotgun (WGS) entry which is preliminary data.</text>
</comment>
<dbReference type="PANTHER" id="PTHR45641:SF19">
    <property type="entry name" value="NEPHROCYSTIN-3"/>
    <property type="match status" value="1"/>
</dbReference>
<dbReference type="SUPFAM" id="SSF56399">
    <property type="entry name" value="ADP-ribosylation"/>
    <property type="match status" value="1"/>
</dbReference>
<evidence type="ECO:0000313" key="6">
    <source>
        <dbReference type="Proteomes" id="UP000663854"/>
    </source>
</evidence>
<evidence type="ECO:0000256" key="3">
    <source>
        <dbReference type="PROSITE-ProRule" id="PRU00339"/>
    </source>
</evidence>
<accession>A0A814R504</accession>
<evidence type="ECO:0000313" key="4">
    <source>
        <dbReference type="EMBL" id="CAF1128698.1"/>
    </source>
</evidence>
<dbReference type="InterPro" id="IPR019734">
    <property type="entry name" value="TPR_rpt"/>
</dbReference>
<dbReference type="Gene3D" id="3.90.176.10">
    <property type="entry name" value="Toxin ADP-ribosyltransferase, Chain A, domain 1"/>
    <property type="match status" value="1"/>
</dbReference>
<dbReference type="AlphaFoldDB" id="A0A814R504"/>
<dbReference type="SMART" id="SM00028">
    <property type="entry name" value="TPR"/>
    <property type="match status" value="6"/>
</dbReference>
<evidence type="ECO:0000313" key="7">
    <source>
        <dbReference type="Proteomes" id="UP000663870"/>
    </source>
</evidence>
<dbReference type="Pfam" id="PF13424">
    <property type="entry name" value="TPR_12"/>
    <property type="match status" value="3"/>
</dbReference>
<feature type="repeat" description="TPR" evidence="3">
    <location>
        <begin position="405"/>
        <end position="438"/>
    </location>
</feature>
<protein>
    <submittedName>
        <fullName evidence="4">Uncharacterized protein</fullName>
    </submittedName>
</protein>